<feature type="compositionally biased region" description="Low complexity" evidence="2">
    <location>
        <begin position="362"/>
        <end position="387"/>
    </location>
</feature>
<dbReference type="GO" id="GO:0006508">
    <property type="term" value="P:proteolysis"/>
    <property type="evidence" value="ECO:0007669"/>
    <property type="project" value="InterPro"/>
</dbReference>
<dbReference type="Gramene" id="QL06p051557:mrna">
    <property type="protein sequence ID" value="QL06p051557:mrna"/>
    <property type="gene ID" value="QL06p051557"/>
</dbReference>
<dbReference type="EnsemblPlants" id="QL06p051557:mrna">
    <property type="protein sequence ID" value="QL06p051557:mrna"/>
    <property type="gene ID" value="QL06p051557"/>
</dbReference>
<sequence>MTKGVECITEINLNIYSPSASSTSEKAPCNISTLCDQNQCLSASSDCAYTYGYVDGSSNSGILVEDVLHLIMDDNQLKAVEAQITFGCAQNLVEVIVNGLLGLGFDDLSVPSILARKGLGSNSFSMCFGPDHEHGRITFGDGGSLDQKETPFTIMQSLPYYMIGLTQITVGSSSSKLELSAIFDSGTSLTILRDPAYTFITESFASQVKERPSSYQSGSINGINLDYCYDSSNLNFPKISLTLKGGGEYFVIDPILPMVTNQGGYLYCLGIIKGGDSDYNTIGQNFMTGYRLVFNREKMVIGWKASDCGYNPSQSPPTPVDNSNSPPQSPTAPNGNSNSPPESPPAPNRNSNSPPQSPPAPNHNSNSPPTTPSQSLPSSPPLAAGSPGNDYHVPTTPLSMINHSPELKSFTCALMMLLVSFFAIM</sequence>
<dbReference type="InParanoid" id="A0A7N2M1G0"/>
<dbReference type="SUPFAM" id="SSF50630">
    <property type="entry name" value="Acid proteases"/>
    <property type="match status" value="1"/>
</dbReference>
<dbReference type="InterPro" id="IPR001969">
    <property type="entry name" value="Aspartic_peptidase_AS"/>
</dbReference>
<evidence type="ECO:0000256" key="2">
    <source>
        <dbReference type="SAM" id="MobiDB-lite"/>
    </source>
</evidence>
<dbReference type="AlphaFoldDB" id="A0A7N2M1G0"/>
<reference evidence="4 5" key="1">
    <citation type="journal article" date="2016" name="G3 (Bethesda)">
        <title>First Draft Assembly and Annotation of the Genome of a California Endemic Oak Quercus lobata Nee (Fagaceae).</title>
        <authorList>
            <person name="Sork V.L."/>
            <person name="Fitz-Gibbon S.T."/>
            <person name="Puiu D."/>
            <person name="Crepeau M."/>
            <person name="Gugger P.F."/>
            <person name="Sherman R."/>
            <person name="Stevens K."/>
            <person name="Langley C.H."/>
            <person name="Pellegrini M."/>
            <person name="Salzberg S.L."/>
        </authorList>
    </citation>
    <scope>NUCLEOTIDE SEQUENCE [LARGE SCALE GENOMIC DNA]</scope>
    <source>
        <strain evidence="4 5">cv. SW786</strain>
    </source>
</reference>
<feature type="domain" description="Peptidase A1" evidence="3">
    <location>
        <begin position="1"/>
        <end position="304"/>
    </location>
</feature>
<organism evidence="4 5">
    <name type="scientific">Quercus lobata</name>
    <name type="common">Valley oak</name>
    <dbReference type="NCBI Taxonomy" id="97700"/>
    <lineage>
        <taxon>Eukaryota</taxon>
        <taxon>Viridiplantae</taxon>
        <taxon>Streptophyta</taxon>
        <taxon>Embryophyta</taxon>
        <taxon>Tracheophyta</taxon>
        <taxon>Spermatophyta</taxon>
        <taxon>Magnoliopsida</taxon>
        <taxon>eudicotyledons</taxon>
        <taxon>Gunneridae</taxon>
        <taxon>Pentapetalae</taxon>
        <taxon>rosids</taxon>
        <taxon>fabids</taxon>
        <taxon>Fagales</taxon>
        <taxon>Fagaceae</taxon>
        <taxon>Quercus</taxon>
    </lineage>
</organism>
<dbReference type="InterPro" id="IPR021109">
    <property type="entry name" value="Peptidase_aspartic_dom_sf"/>
</dbReference>
<comment type="similarity">
    <text evidence="1">Belongs to the peptidase A1 family.</text>
</comment>
<evidence type="ECO:0000256" key="1">
    <source>
        <dbReference type="ARBA" id="ARBA00007447"/>
    </source>
</evidence>
<dbReference type="InterPro" id="IPR032799">
    <property type="entry name" value="TAXi_C"/>
</dbReference>
<protein>
    <recommendedName>
        <fullName evidence="3">Peptidase A1 domain-containing protein</fullName>
    </recommendedName>
</protein>
<accession>A0A7N2M1G0</accession>
<dbReference type="PANTHER" id="PTHR13683:SF826">
    <property type="entry name" value="ASPARTYL PROTEASE FAMILY PROTEIN 1"/>
    <property type="match status" value="1"/>
</dbReference>
<feature type="region of interest" description="Disordered" evidence="2">
    <location>
        <begin position="311"/>
        <end position="391"/>
    </location>
</feature>
<evidence type="ECO:0000259" key="3">
    <source>
        <dbReference type="PROSITE" id="PS51767"/>
    </source>
</evidence>
<dbReference type="InterPro" id="IPR033121">
    <property type="entry name" value="PEPTIDASE_A1"/>
</dbReference>
<proteinExistence type="inferred from homology"/>
<reference evidence="4" key="2">
    <citation type="submission" date="2021-01" db="UniProtKB">
        <authorList>
            <consortium name="EnsemblPlants"/>
        </authorList>
    </citation>
    <scope>IDENTIFICATION</scope>
</reference>
<dbReference type="EMBL" id="LRBV02000006">
    <property type="status" value="NOT_ANNOTATED_CDS"/>
    <property type="molecule type" value="Genomic_DNA"/>
</dbReference>
<dbReference type="OMA" id="SMCFGRV"/>
<dbReference type="Pfam" id="PF14543">
    <property type="entry name" value="TAXi_N"/>
    <property type="match status" value="1"/>
</dbReference>
<dbReference type="Gene3D" id="2.40.70.10">
    <property type="entry name" value="Acid Proteases"/>
    <property type="match status" value="2"/>
</dbReference>
<dbReference type="PROSITE" id="PS00141">
    <property type="entry name" value="ASP_PROTEASE"/>
    <property type="match status" value="1"/>
</dbReference>
<dbReference type="Proteomes" id="UP000594261">
    <property type="component" value="Chromosome 6"/>
</dbReference>
<dbReference type="Pfam" id="PF14541">
    <property type="entry name" value="TAXi_C"/>
    <property type="match status" value="1"/>
</dbReference>
<dbReference type="FunFam" id="2.40.70.10:FF:000014">
    <property type="entry name" value="Aspartyl protease family protein 1"/>
    <property type="match status" value="1"/>
</dbReference>
<dbReference type="InterPro" id="IPR001461">
    <property type="entry name" value="Aspartic_peptidase_A1"/>
</dbReference>
<keyword evidence="5" id="KW-1185">Reference proteome</keyword>
<dbReference type="PROSITE" id="PS51767">
    <property type="entry name" value="PEPTIDASE_A1"/>
    <property type="match status" value="1"/>
</dbReference>
<name>A0A7N2M1G0_QUELO</name>
<dbReference type="GO" id="GO:0004190">
    <property type="term" value="F:aspartic-type endopeptidase activity"/>
    <property type="evidence" value="ECO:0007669"/>
    <property type="project" value="InterPro"/>
</dbReference>
<dbReference type="PANTHER" id="PTHR13683">
    <property type="entry name" value="ASPARTYL PROTEASES"/>
    <property type="match status" value="1"/>
</dbReference>
<evidence type="ECO:0000313" key="4">
    <source>
        <dbReference type="EnsemblPlants" id="QL06p051557:mrna"/>
    </source>
</evidence>
<evidence type="ECO:0000313" key="5">
    <source>
        <dbReference type="Proteomes" id="UP000594261"/>
    </source>
</evidence>
<dbReference type="InterPro" id="IPR032861">
    <property type="entry name" value="TAXi_N"/>
</dbReference>